<sequence>MGVLGEMFPRKRIQEDSDAAQGGQQWRLGPIDLENGVVTVESTGEPDPQEADDRDRDE</sequence>
<organism evidence="2 3">
    <name type="scientific">Pseudonocardia nematodicida</name>
    <dbReference type="NCBI Taxonomy" id="1206997"/>
    <lineage>
        <taxon>Bacteria</taxon>
        <taxon>Bacillati</taxon>
        <taxon>Actinomycetota</taxon>
        <taxon>Actinomycetes</taxon>
        <taxon>Pseudonocardiales</taxon>
        <taxon>Pseudonocardiaceae</taxon>
        <taxon>Pseudonocardia</taxon>
    </lineage>
</organism>
<comment type="caution">
    <text evidence="2">The sequence shown here is derived from an EMBL/GenBank/DDBJ whole genome shotgun (WGS) entry which is preliminary data.</text>
</comment>
<dbReference type="Proteomes" id="UP001494902">
    <property type="component" value="Unassembled WGS sequence"/>
</dbReference>
<name>A0ABV1K8W1_9PSEU</name>
<reference evidence="2 3" key="1">
    <citation type="submission" date="2024-03" db="EMBL/GenBank/DDBJ databases">
        <title>Draft genome sequence of Pseudonocardia nematodicida JCM 31783.</title>
        <authorList>
            <person name="Butdee W."/>
            <person name="Duangmal K."/>
        </authorList>
    </citation>
    <scope>NUCLEOTIDE SEQUENCE [LARGE SCALE GENOMIC DNA]</scope>
    <source>
        <strain evidence="2 3">JCM 31783</strain>
    </source>
</reference>
<keyword evidence="3" id="KW-1185">Reference proteome</keyword>
<evidence type="ECO:0000256" key="1">
    <source>
        <dbReference type="SAM" id="MobiDB-lite"/>
    </source>
</evidence>
<evidence type="ECO:0000313" key="3">
    <source>
        <dbReference type="Proteomes" id="UP001494902"/>
    </source>
</evidence>
<feature type="region of interest" description="Disordered" evidence="1">
    <location>
        <begin position="1"/>
        <end position="58"/>
    </location>
</feature>
<protein>
    <recommendedName>
        <fullName evidence="4">ATP-grasp target RiPP</fullName>
    </recommendedName>
</protein>
<evidence type="ECO:0000313" key="2">
    <source>
        <dbReference type="EMBL" id="MEQ3550659.1"/>
    </source>
</evidence>
<evidence type="ECO:0008006" key="4">
    <source>
        <dbReference type="Google" id="ProtNLM"/>
    </source>
</evidence>
<proteinExistence type="predicted"/>
<gene>
    <name evidence="2" type="ORF">WIS52_09275</name>
</gene>
<accession>A0ABV1K8W1</accession>
<dbReference type="EMBL" id="JBEDNQ010000003">
    <property type="protein sequence ID" value="MEQ3550659.1"/>
    <property type="molecule type" value="Genomic_DNA"/>
</dbReference>
<dbReference type="RefSeq" id="WP_349297720.1">
    <property type="nucleotide sequence ID" value="NZ_JBEDNQ010000003.1"/>
</dbReference>